<feature type="compositionally biased region" description="Low complexity" evidence="1">
    <location>
        <begin position="244"/>
        <end position="258"/>
    </location>
</feature>
<feature type="compositionally biased region" description="Low complexity" evidence="1">
    <location>
        <begin position="297"/>
        <end position="312"/>
    </location>
</feature>
<feature type="region of interest" description="Disordered" evidence="1">
    <location>
        <begin position="1"/>
        <end position="133"/>
    </location>
</feature>
<feature type="compositionally biased region" description="Acidic residues" evidence="1">
    <location>
        <begin position="387"/>
        <end position="401"/>
    </location>
</feature>
<feature type="compositionally biased region" description="Basic and acidic residues" evidence="1">
    <location>
        <begin position="108"/>
        <end position="127"/>
    </location>
</feature>
<feature type="compositionally biased region" description="Basic residues" evidence="1">
    <location>
        <begin position="284"/>
        <end position="296"/>
    </location>
</feature>
<feature type="region of interest" description="Disordered" evidence="1">
    <location>
        <begin position="549"/>
        <end position="568"/>
    </location>
</feature>
<feature type="compositionally biased region" description="Low complexity" evidence="1">
    <location>
        <begin position="406"/>
        <end position="418"/>
    </location>
</feature>
<comment type="caution">
    <text evidence="2">The sequence shown here is derived from an EMBL/GenBank/DDBJ whole genome shotgun (WGS) entry which is preliminary data.</text>
</comment>
<feature type="compositionally biased region" description="Low complexity" evidence="1">
    <location>
        <begin position="328"/>
        <end position="353"/>
    </location>
</feature>
<evidence type="ECO:0000256" key="1">
    <source>
        <dbReference type="SAM" id="MobiDB-lite"/>
    </source>
</evidence>
<feature type="compositionally biased region" description="Polar residues" evidence="1">
    <location>
        <begin position="313"/>
        <end position="327"/>
    </location>
</feature>
<feature type="compositionally biased region" description="Polar residues" evidence="1">
    <location>
        <begin position="1"/>
        <end position="10"/>
    </location>
</feature>
<organism evidence="2 3">
    <name type="scientific">Pseudocohnilembus persalinus</name>
    <name type="common">Ciliate</name>
    <dbReference type="NCBI Taxonomy" id="266149"/>
    <lineage>
        <taxon>Eukaryota</taxon>
        <taxon>Sar</taxon>
        <taxon>Alveolata</taxon>
        <taxon>Ciliophora</taxon>
        <taxon>Intramacronucleata</taxon>
        <taxon>Oligohymenophorea</taxon>
        <taxon>Scuticociliatia</taxon>
        <taxon>Philasterida</taxon>
        <taxon>Pseudocohnilembidae</taxon>
        <taxon>Pseudocohnilembus</taxon>
    </lineage>
</organism>
<accession>A0A0V0QKH9</accession>
<feature type="compositionally biased region" description="Basic and acidic residues" evidence="1">
    <location>
        <begin position="556"/>
        <end position="568"/>
    </location>
</feature>
<feature type="region of interest" description="Disordered" evidence="1">
    <location>
        <begin position="208"/>
        <end position="357"/>
    </location>
</feature>
<evidence type="ECO:0000313" key="3">
    <source>
        <dbReference type="Proteomes" id="UP000054937"/>
    </source>
</evidence>
<proteinExistence type="predicted"/>
<evidence type="ECO:0000313" key="2">
    <source>
        <dbReference type="EMBL" id="KRX02560.1"/>
    </source>
</evidence>
<sequence>MESESIDNGSQLMDQTQDLTQDNGFRRSKRQKVPNQYYTKKMNELSEPLLKANTKEEKKKKSHKNKENKNLNQSHLETDSEMMPASNFDESEQQQSFIRNQGKKANKIKIDENNPKSSVSKERDQKYQDYLPYQVQGKKPKKIKYVQFFTEQSQFDNENDLQGNQFQNQHLIKIDLSNTFNNQMSQKKLQKLQQKKEKQLAKSQMKVNQSLKQEKNVQQYQQQQYQLPEKERATPNQFKIINEKTQQPKTPKSQKITPGNLKGQEQSEFVTIKIEKEKGEQQKKLKQQQKMLKKKNLYQQQQQQMPQFQQQQYNSSSYDTPISNNSYQQQQQQQQQQLQQQQLQQQPQQQQKQSKSFNQTYQNTNLLSHSTDKMSMLSKIAQKFMENNDDEDEDEEDDEGKDENQNQESQNNKQSSQDLQPIANQQAGKYQFRQEHLDNQQNLGQDKHFENIQNVMPFQINQQQNQTGSIQDYQNMQQQMSQEQYQIQMQQNLKQMQHQPNQLQQQQQQFSLESHIKQLQEYKITQVKQDEHQLSIQSTAFEKPIIINKPEQNDALEEKNSEKCQDDRLDEKDLKKKFQEVKKFFKPSILSN</sequence>
<feature type="compositionally biased region" description="Low complexity" evidence="1">
    <location>
        <begin position="11"/>
        <end position="22"/>
    </location>
</feature>
<dbReference type="InParanoid" id="A0A0V0QKH9"/>
<gene>
    <name evidence="2" type="ORF">PPERSA_11900</name>
</gene>
<protein>
    <submittedName>
        <fullName evidence="2">Uncharacterized protein</fullName>
    </submittedName>
</protein>
<feature type="compositionally biased region" description="Basic and acidic residues" evidence="1">
    <location>
        <begin position="53"/>
        <end position="69"/>
    </location>
</feature>
<reference evidence="2 3" key="1">
    <citation type="journal article" date="2015" name="Sci. Rep.">
        <title>Genome of the facultative scuticociliatosis pathogen Pseudocohnilembus persalinus provides insight into its virulence through horizontal gene transfer.</title>
        <authorList>
            <person name="Xiong J."/>
            <person name="Wang G."/>
            <person name="Cheng J."/>
            <person name="Tian M."/>
            <person name="Pan X."/>
            <person name="Warren A."/>
            <person name="Jiang C."/>
            <person name="Yuan D."/>
            <person name="Miao W."/>
        </authorList>
    </citation>
    <scope>NUCLEOTIDE SEQUENCE [LARGE SCALE GENOMIC DNA]</scope>
    <source>
        <strain evidence="2">36N120E</strain>
    </source>
</reference>
<dbReference type="AlphaFoldDB" id="A0A0V0QKH9"/>
<dbReference type="Proteomes" id="UP000054937">
    <property type="component" value="Unassembled WGS sequence"/>
</dbReference>
<feature type="compositionally biased region" description="Basic and acidic residues" evidence="1">
    <location>
        <begin position="273"/>
        <end position="283"/>
    </location>
</feature>
<feature type="region of interest" description="Disordered" evidence="1">
    <location>
        <begin position="387"/>
        <end position="418"/>
    </location>
</feature>
<dbReference type="EMBL" id="LDAU01000154">
    <property type="protein sequence ID" value="KRX02560.1"/>
    <property type="molecule type" value="Genomic_DNA"/>
</dbReference>
<keyword evidence="3" id="KW-1185">Reference proteome</keyword>
<name>A0A0V0QKH9_PSEPJ</name>